<dbReference type="Proteomes" id="UP000789901">
    <property type="component" value="Unassembled WGS sequence"/>
</dbReference>
<gene>
    <name evidence="1" type="ORF">GMARGA_LOCUS28664</name>
</gene>
<proteinExistence type="predicted"/>
<dbReference type="EMBL" id="CAJVQB010037040">
    <property type="protein sequence ID" value="CAG8824781.1"/>
    <property type="molecule type" value="Genomic_DNA"/>
</dbReference>
<comment type="caution">
    <text evidence="1">The sequence shown here is derived from an EMBL/GenBank/DDBJ whole genome shotgun (WGS) entry which is preliminary data.</text>
</comment>
<evidence type="ECO:0000313" key="1">
    <source>
        <dbReference type="EMBL" id="CAG8824781.1"/>
    </source>
</evidence>
<sequence>RRAQKVLLNPITESNEYLNWDFKDDDNSQLHSLKFTKNVVYIKIKPDRLYKITGQILKYFSVKALGFKDHSIINYAL</sequence>
<accession>A0ABN7WAK4</accession>
<protein>
    <submittedName>
        <fullName evidence="1">3236_t:CDS:1</fullName>
    </submittedName>
</protein>
<reference evidence="1 2" key="1">
    <citation type="submission" date="2021-06" db="EMBL/GenBank/DDBJ databases">
        <authorList>
            <person name="Kallberg Y."/>
            <person name="Tangrot J."/>
            <person name="Rosling A."/>
        </authorList>
    </citation>
    <scope>NUCLEOTIDE SEQUENCE [LARGE SCALE GENOMIC DNA]</scope>
    <source>
        <strain evidence="1 2">120-4 pot B 10/14</strain>
    </source>
</reference>
<organism evidence="1 2">
    <name type="scientific">Gigaspora margarita</name>
    <dbReference type="NCBI Taxonomy" id="4874"/>
    <lineage>
        <taxon>Eukaryota</taxon>
        <taxon>Fungi</taxon>
        <taxon>Fungi incertae sedis</taxon>
        <taxon>Mucoromycota</taxon>
        <taxon>Glomeromycotina</taxon>
        <taxon>Glomeromycetes</taxon>
        <taxon>Diversisporales</taxon>
        <taxon>Gigasporaceae</taxon>
        <taxon>Gigaspora</taxon>
    </lineage>
</organism>
<feature type="non-terminal residue" evidence="1">
    <location>
        <position position="1"/>
    </location>
</feature>
<evidence type="ECO:0000313" key="2">
    <source>
        <dbReference type="Proteomes" id="UP000789901"/>
    </source>
</evidence>
<keyword evidence="2" id="KW-1185">Reference proteome</keyword>
<name>A0ABN7WAK4_GIGMA</name>